<dbReference type="PANTHER" id="PTHR43798:SF33">
    <property type="entry name" value="HYDROLASE, PUTATIVE (AFU_ORTHOLOGUE AFUA_2G14860)-RELATED"/>
    <property type="match status" value="1"/>
</dbReference>
<evidence type="ECO:0000259" key="1">
    <source>
        <dbReference type="Pfam" id="PF00561"/>
    </source>
</evidence>
<organism evidence="3 4">
    <name type="scientific">Brevibacillus reuszeri</name>
    <dbReference type="NCBI Taxonomy" id="54915"/>
    <lineage>
        <taxon>Bacteria</taxon>
        <taxon>Bacillati</taxon>
        <taxon>Bacillota</taxon>
        <taxon>Bacilli</taxon>
        <taxon>Bacillales</taxon>
        <taxon>Paenibacillaceae</taxon>
        <taxon>Brevibacillus</taxon>
    </lineage>
</organism>
<comment type="caution">
    <text evidence="3">The sequence shown here is derived from an EMBL/GenBank/DDBJ whole genome shotgun (WGS) entry which is preliminary data.</text>
</comment>
<keyword evidence="3" id="KW-0378">Hydrolase</keyword>
<name>A0A0K9YSW7_9BACL</name>
<dbReference type="InterPro" id="IPR050266">
    <property type="entry name" value="AB_hydrolase_sf"/>
</dbReference>
<keyword evidence="5" id="KW-1185">Reference proteome</keyword>
<dbReference type="Proteomes" id="UP000319578">
    <property type="component" value="Unassembled WGS sequence"/>
</dbReference>
<dbReference type="InterPro" id="IPR029058">
    <property type="entry name" value="AB_hydrolase_fold"/>
</dbReference>
<evidence type="ECO:0000313" key="4">
    <source>
        <dbReference type="Proteomes" id="UP000036834"/>
    </source>
</evidence>
<dbReference type="PRINTS" id="PR00111">
    <property type="entry name" value="ABHYDROLASE"/>
</dbReference>
<proteinExistence type="predicted"/>
<evidence type="ECO:0000313" key="3">
    <source>
        <dbReference type="EMBL" id="KNB71742.1"/>
    </source>
</evidence>
<dbReference type="EMBL" id="BJON01000004">
    <property type="protein sequence ID" value="GED67419.1"/>
    <property type="molecule type" value="Genomic_DNA"/>
</dbReference>
<reference evidence="3" key="2">
    <citation type="submission" date="2015-07" db="EMBL/GenBank/DDBJ databases">
        <title>MeaNS - Measles Nucleotide Surveillance Program.</title>
        <authorList>
            <person name="Tran T."/>
            <person name="Druce J."/>
        </authorList>
    </citation>
    <scope>NUCLEOTIDE SEQUENCE</scope>
    <source>
        <strain evidence="3">DSM 9887</strain>
    </source>
</reference>
<evidence type="ECO:0000313" key="2">
    <source>
        <dbReference type="EMBL" id="GED67419.1"/>
    </source>
</evidence>
<dbReference type="GO" id="GO:0016787">
    <property type="term" value="F:hydrolase activity"/>
    <property type="evidence" value="ECO:0007669"/>
    <property type="project" value="UniProtKB-KW"/>
</dbReference>
<dbReference type="Gene3D" id="3.40.50.1820">
    <property type="entry name" value="alpha/beta hydrolase"/>
    <property type="match status" value="1"/>
</dbReference>
<dbReference type="InterPro" id="IPR000639">
    <property type="entry name" value="Epox_hydrolase-like"/>
</dbReference>
<dbReference type="Pfam" id="PF00561">
    <property type="entry name" value="Abhydrolase_1"/>
    <property type="match status" value="1"/>
</dbReference>
<gene>
    <name evidence="3" type="ORF">ADS79_23610</name>
    <name evidence="2" type="ORF">BRE01_11210</name>
</gene>
<dbReference type="EMBL" id="LGIQ01000009">
    <property type="protein sequence ID" value="KNB71742.1"/>
    <property type="molecule type" value="Genomic_DNA"/>
</dbReference>
<dbReference type="PATRIC" id="fig|54915.3.peg.3860"/>
<reference evidence="2 5" key="3">
    <citation type="submission" date="2019-06" db="EMBL/GenBank/DDBJ databases">
        <title>Whole genome shotgun sequence of Brevibacillus reuszeri NBRC 15719.</title>
        <authorList>
            <person name="Hosoyama A."/>
            <person name="Uohara A."/>
            <person name="Ohji S."/>
            <person name="Ichikawa N."/>
        </authorList>
    </citation>
    <scope>NUCLEOTIDE SEQUENCE [LARGE SCALE GENOMIC DNA]</scope>
    <source>
        <strain evidence="2 5">NBRC 15719</strain>
    </source>
</reference>
<dbReference type="PRINTS" id="PR00412">
    <property type="entry name" value="EPOXHYDRLASE"/>
</dbReference>
<dbReference type="PANTHER" id="PTHR43798">
    <property type="entry name" value="MONOACYLGLYCEROL LIPASE"/>
    <property type="match status" value="1"/>
</dbReference>
<accession>A0A0K9YSW7</accession>
<reference evidence="4" key="1">
    <citation type="submission" date="2015-07" db="EMBL/GenBank/DDBJ databases">
        <title>Genome sequencing project for genomic taxonomy and phylogenomics of Bacillus-like bacteria.</title>
        <authorList>
            <person name="Liu B."/>
            <person name="Wang J."/>
            <person name="Zhu Y."/>
            <person name="Liu G."/>
            <person name="Chen Q."/>
            <person name="Chen Z."/>
            <person name="Lan J."/>
            <person name="Che J."/>
            <person name="Ge C."/>
            <person name="Shi H."/>
            <person name="Pan Z."/>
            <person name="Liu X."/>
        </authorList>
    </citation>
    <scope>NUCLEOTIDE SEQUENCE [LARGE SCALE GENOMIC DNA]</scope>
    <source>
        <strain evidence="4">DSM 9887</strain>
    </source>
</reference>
<feature type="domain" description="AB hydrolase-1" evidence="1">
    <location>
        <begin position="30"/>
        <end position="270"/>
    </location>
</feature>
<evidence type="ECO:0000313" key="5">
    <source>
        <dbReference type="Proteomes" id="UP000319578"/>
    </source>
</evidence>
<dbReference type="AlphaFoldDB" id="A0A0K9YSW7"/>
<dbReference type="InterPro" id="IPR000073">
    <property type="entry name" value="AB_hydrolase_1"/>
</dbReference>
<dbReference type="STRING" id="54915.ADS79_23610"/>
<dbReference type="GO" id="GO:0016020">
    <property type="term" value="C:membrane"/>
    <property type="evidence" value="ECO:0007669"/>
    <property type="project" value="TreeGrafter"/>
</dbReference>
<dbReference type="Proteomes" id="UP000036834">
    <property type="component" value="Unassembled WGS sequence"/>
</dbReference>
<sequence length="283" mass="32016">MNQMIFGRIKRIAVGDDMLEYGVAGAHDAPALLLLHAIRNTKLLFAGIMPALAEKYRVIAVDLRGHGQSSVAEPYTFEQITRDLMCVLEAEKLDQVTILAASFSAVPAQMLAVREPQRISSLILLDGGYYCLEEVPGFDLKSVVSRLAGTRFASVEDAEHQFAQRYDAKWMPTGWMQDELQHMADGRYGYRLPKAAFAAYFQEYAAHSTEQLFKQITCPVLLLLADEKLLPDEEQKRFYREAAHSYQRAVPQVIVKTIPDSQHLLMVTNPQETLNEINRFLHK</sequence>
<dbReference type="OrthoDB" id="6191536at2"/>
<dbReference type="RefSeq" id="WP_049740785.1">
    <property type="nucleotide sequence ID" value="NZ_BJON01000004.1"/>
</dbReference>
<dbReference type="SUPFAM" id="SSF53474">
    <property type="entry name" value="alpha/beta-Hydrolases"/>
    <property type="match status" value="1"/>
</dbReference>
<protein>
    <submittedName>
        <fullName evidence="2">3-oxoadipate enol-lactonase</fullName>
    </submittedName>
    <submittedName>
        <fullName evidence="3">Alpha/beta hydrolase</fullName>
    </submittedName>
</protein>